<keyword evidence="3" id="KW-1185">Reference proteome</keyword>
<proteinExistence type="predicted"/>
<dbReference type="EMBL" id="CP017415">
    <property type="protein sequence ID" value="AOU97266.1"/>
    <property type="molecule type" value="Genomic_DNA"/>
</dbReference>
<keyword evidence="1" id="KW-0812">Transmembrane</keyword>
<evidence type="ECO:0000313" key="2">
    <source>
        <dbReference type="EMBL" id="AOU97266.1"/>
    </source>
</evidence>
<feature type="transmembrane region" description="Helical" evidence="1">
    <location>
        <begin position="396"/>
        <end position="415"/>
    </location>
</feature>
<dbReference type="RefSeq" id="WP_070077654.1">
    <property type="nucleotide sequence ID" value="NZ_CP017415.1"/>
</dbReference>
<feature type="transmembrane region" description="Helical" evidence="1">
    <location>
        <begin position="328"/>
        <end position="349"/>
    </location>
</feature>
<feature type="transmembrane region" description="Helical" evidence="1">
    <location>
        <begin position="421"/>
        <end position="440"/>
    </location>
</feature>
<reference evidence="3" key="1">
    <citation type="submission" date="2016-09" db="EMBL/GenBank/DDBJ databases">
        <title>Acidihalobacter prosperus F5.</title>
        <authorList>
            <person name="Khaleque H.N."/>
            <person name="Ramsay J.P."/>
            <person name="Kaksonen A.H."/>
            <person name="Boxall N.J."/>
            <person name="Watkin E.L.J."/>
        </authorList>
    </citation>
    <scope>NUCLEOTIDE SEQUENCE [LARGE SCALE GENOMIC DNA]</scope>
    <source>
        <strain evidence="3">F5</strain>
    </source>
</reference>
<feature type="transmembrane region" description="Helical" evidence="1">
    <location>
        <begin position="361"/>
        <end position="384"/>
    </location>
</feature>
<gene>
    <name evidence="2" type="ORF">BI364_03970</name>
</gene>
<dbReference type="AlphaFoldDB" id="A0A1D8ILA5"/>
<keyword evidence="1" id="KW-0472">Membrane</keyword>
<accession>A0A1D8ILA5</accession>
<dbReference type="KEGG" id="aprs:BI364_03970"/>
<keyword evidence="1" id="KW-1133">Transmembrane helix</keyword>
<feature type="transmembrane region" description="Helical" evidence="1">
    <location>
        <begin position="245"/>
        <end position="268"/>
    </location>
</feature>
<organism evidence="2 3">
    <name type="scientific">Acidihalobacter yilgarnensis</name>
    <dbReference type="NCBI Taxonomy" id="2819280"/>
    <lineage>
        <taxon>Bacteria</taxon>
        <taxon>Pseudomonadati</taxon>
        <taxon>Pseudomonadota</taxon>
        <taxon>Gammaproteobacteria</taxon>
        <taxon>Chromatiales</taxon>
        <taxon>Ectothiorhodospiraceae</taxon>
        <taxon>Acidihalobacter</taxon>
    </lineage>
</organism>
<dbReference type="Proteomes" id="UP000095401">
    <property type="component" value="Chromosome"/>
</dbReference>
<name>A0A1D8ILA5_9GAMM</name>
<evidence type="ECO:0000313" key="3">
    <source>
        <dbReference type="Proteomes" id="UP000095401"/>
    </source>
</evidence>
<evidence type="ECO:0000256" key="1">
    <source>
        <dbReference type="SAM" id="Phobius"/>
    </source>
</evidence>
<feature type="transmembrane region" description="Helical" evidence="1">
    <location>
        <begin position="288"/>
        <end position="307"/>
    </location>
</feature>
<feature type="transmembrane region" description="Helical" evidence="1">
    <location>
        <begin position="12"/>
        <end position="32"/>
    </location>
</feature>
<sequence>MDVYNLLSLGPGLIWESMVLWGLFALVLLYLARTHAHRLLLGLSRALARALRGLAALLWRLRRSGQSLQAEVMEAAARAEAERRLTRDFRRLADVVRNELGEYPSLHRQATEQITRIERDYDASVEIPPAPPNWLEAVDAVAHTSGGAEPALVKILDAMHSTLTRASHDALEEYRYASRKRHLLLRRAAPQWRKTAAILERMERTVMELADRVALTDTHMGEFERVRSEPPVPGLALQLRYLTRFTLAILMLGGFGVLVAGELSLLKLPLTHLLAAQPQVFGWSLPEISAWALVSAPILLGALLLELGRMTRLLPGLGVLQERVRGRLMAVLVILVFLQLAFMAALVVFGSPVPVGPVPPGAAPVFAAGGLSILLALLLLATELPFEAALRSGRQVGMSLLVAVLGLFAMLSRMLAWSAHLGGQIAVRIYDLVIFLPLVIDEAWAARRQRNAQASSTIERLES</sequence>
<protein>
    <submittedName>
        <fullName evidence="2">Uncharacterized protein</fullName>
    </submittedName>
</protein>